<dbReference type="RefSeq" id="WP_136579823.1">
    <property type="nucleotide sequence ID" value="NZ_STFF01000008.1"/>
</dbReference>
<dbReference type="AlphaFoldDB" id="A0A4S8HGP8"/>
<comment type="caution">
    <text evidence="1">The sequence shown here is derived from an EMBL/GenBank/DDBJ whole genome shotgun (WGS) entry which is preliminary data.</text>
</comment>
<evidence type="ECO:0000313" key="1">
    <source>
        <dbReference type="EMBL" id="THU34207.1"/>
    </source>
</evidence>
<evidence type="ECO:0000313" key="2">
    <source>
        <dbReference type="Proteomes" id="UP000306918"/>
    </source>
</evidence>
<organism evidence="1 2">
    <name type="scientific">Niastella caeni</name>
    <dbReference type="NCBI Taxonomy" id="2569763"/>
    <lineage>
        <taxon>Bacteria</taxon>
        <taxon>Pseudomonadati</taxon>
        <taxon>Bacteroidota</taxon>
        <taxon>Chitinophagia</taxon>
        <taxon>Chitinophagales</taxon>
        <taxon>Chitinophagaceae</taxon>
        <taxon>Niastella</taxon>
    </lineage>
</organism>
<protein>
    <submittedName>
        <fullName evidence="1">Uncharacterized protein</fullName>
    </submittedName>
</protein>
<reference evidence="1 2" key="1">
    <citation type="submission" date="2019-04" db="EMBL/GenBank/DDBJ databases">
        <title>Niastella caeni sp. nov., isolated from activated sludge.</title>
        <authorList>
            <person name="Sheng M."/>
        </authorList>
    </citation>
    <scope>NUCLEOTIDE SEQUENCE [LARGE SCALE GENOMIC DNA]</scope>
    <source>
        <strain evidence="1 2">HX-2-15</strain>
    </source>
</reference>
<keyword evidence="2" id="KW-1185">Reference proteome</keyword>
<proteinExistence type="predicted"/>
<dbReference type="OrthoDB" id="88903at2"/>
<accession>A0A4S8HGP8</accession>
<sequence length="443" mass="52216">MEKYNTEMLKAEIINMPKHEKILAINQALNNYFLTQQGLGLQNSMDYEDDFEIKAKRLIEDIHVDTMFKYERDWNWYFNADNIPNQKSVFATKDFLEKYRSKDLEPLDFFNILFRQIDELKGHLDKPIDFINHLRALPISEIQKHTLWGMILYWHGGYPVENLNPKYDTILKLIERDFHSSLANAKTPEKDFCATSSEQIKVLKDAEANVHAALKRQFQITESRYLNKVDIDFEDLPKYVVQHGIVRMFEGEHFRKDADYMEWQNKLITFLNTISDQYVLKSLQKGVEYAQKVYYYHLQNECRDRNNCALNETWERRIALAEQLIEKLVPKVAVEDMNREETGGKNKDFTTARQVLALHYLLKQLGINIVDNPSSIAKFIQFLTGREVNANRIQDTTIYKKVVKPFNLNDKTLKRDLEFIIPFFKEIGLMAAVKDIEDEIAKC</sequence>
<dbReference type="EMBL" id="STFF01000008">
    <property type="protein sequence ID" value="THU34207.1"/>
    <property type="molecule type" value="Genomic_DNA"/>
</dbReference>
<name>A0A4S8HGP8_9BACT</name>
<gene>
    <name evidence="1" type="ORF">FAM09_24625</name>
</gene>
<dbReference type="Proteomes" id="UP000306918">
    <property type="component" value="Unassembled WGS sequence"/>
</dbReference>